<comment type="caution">
    <text evidence="3">The sequence shown here is derived from an EMBL/GenBank/DDBJ whole genome shotgun (WGS) entry which is preliminary data.</text>
</comment>
<feature type="transmembrane region" description="Helical" evidence="2">
    <location>
        <begin position="171"/>
        <end position="189"/>
    </location>
</feature>
<keyword evidence="2" id="KW-1133">Transmembrane helix</keyword>
<accession>A0A843WTY1</accession>
<organism evidence="3 4">
    <name type="scientific">Colocasia esculenta</name>
    <name type="common">Wild taro</name>
    <name type="synonym">Arum esculentum</name>
    <dbReference type="NCBI Taxonomy" id="4460"/>
    <lineage>
        <taxon>Eukaryota</taxon>
        <taxon>Viridiplantae</taxon>
        <taxon>Streptophyta</taxon>
        <taxon>Embryophyta</taxon>
        <taxon>Tracheophyta</taxon>
        <taxon>Spermatophyta</taxon>
        <taxon>Magnoliopsida</taxon>
        <taxon>Liliopsida</taxon>
        <taxon>Araceae</taxon>
        <taxon>Aroideae</taxon>
        <taxon>Colocasieae</taxon>
        <taxon>Colocasia</taxon>
    </lineage>
</organism>
<evidence type="ECO:0000313" key="3">
    <source>
        <dbReference type="EMBL" id="MQM11286.1"/>
    </source>
</evidence>
<reference evidence="3" key="1">
    <citation type="submission" date="2017-07" db="EMBL/GenBank/DDBJ databases">
        <title>Taro Niue Genome Assembly and Annotation.</title>
        <authorList>
            <person name="Atibalentja N."/>
            <person name="Keating K."/>
            <person name="Fields C.J."/>
        </authorList>
    </citation>
    <scope>NUCLEOTIDE SEQUENCE</scope>
    <source>
        <strain evidence="3">Niue_2</strain>
        <tissue evidence="3">Leaf</tissue>
    </source>
</reference>
<dbReference type="PANTHER" id="PTHR34967:SF1">
    <property type="entry name" value="OS02G0257200 PROTEIN"/>
    <property type="match status" value="1"/>
</dbReference>
<dbReference type="Proteomes" id="UP000652761">
    <property type="component" value="Unassembled WGS sequence"/>
</dbReference>
<evidence type="ECO:0000313" key="4">
    <source>
        <dbReference type="Proteomes" id="UP000652761"/>
    </source>
</evidence>
<dbReference type="OrthoDB" id="1689175at2759"/>
<feature type="transmembrane region" description="Helical" evidence="2">
    <location>
        <begin position="99"/>
        <end position="121"/>
    </location>
</feature>
<feature type="transmembrane region" description="Helical" evidence="2">
    <location>
        <begin position="25"/>
        <end position="44"/>
    </location>
</feature>
<feature type="transmembrane region" description="Helical" evidence="2">
    <location>
        <begin position="56"/>
        <end position="79"/>
    </location>
</feature>
<sequence>MVKLATARESRMYGPGRLSRNRWEYINAGLHVFAAVLLCGGFAAQLSYRGDAKSGLVVLLVSLAILAAVNAHDLVAHMAGIDFRVYLLGLDAQMALVELAVPLVQALGAALEFAGVLLLFIQAERGYGYRLEKHAVNTLIAGPAMWVLGSIHNLCQVYERADGHIQVLQKCVQIPFLMGSLLFLVGGVFNRQEVFGRVRHHGLETAGRSWAWLSLSGSLILLVGSLLNVVKVFKMQQMDGIRLEKLRGGAQERLAREREGRVPLILEENRRRPGGEARAAAPASTPYKDVLVGRS</sequence>
<protein>
    <submittedName>
        <fullName evidence="3">Uncharacterized protein</fullName>
    </submittedName>
</protein>
<dbReference type="PANTHER" id="PTHR34967">
    <property type="entry name" value="OS02G0257200 PROTEIN"/>
    <property type="match status" value="1"/>
</dbReference>
<name>A0A843WTY1_COLES</name>
<keyword evidence="2" id="KW-0812">Transmembrane</keyword>
<keyword evidence="4" id="KW-1185">Reference proteome</keyword>
<feature type="region of interest" description="Disordered" evidence="1">
    <location>
        <begin position="270"/>
        <end position="295"/>
    </location>
</feature>
<gene>
    <name evidence="3" type="ORF">Taro_044191</name>
</gene>
<dbReference type="AlphaFoldDB" id="A0A843WTY1"/>
<dbReference type="EMBL" id="NMUH01004928">
    <property type="protein sequence ID" value="MQM11286.1"/>
    <property type="molecule type" value="Genomic_DNA"/>
</dbReference>
<proteinExistence type="predicted"/>
<keyword evidence="2" id="KW-0472">Membrane</keyword>
<evidence type="ECO:0000256" key="2">
    <source>
        <dbReference type="SAM" id="Phobius"/>
    </source>
</evidence>
<feature type="transmembrane region" description="Helical" evidence="2">
    <location>
        <begin position="209"/>
        <end position="230"/>
    </location>
</feature>
<evidence type="ECO:0000256" key="1">
    <source>
        <dbReference type="SAM" id="MobiDB-lite"/>
    </source>
</evidence>